<name>A0AAN9W5S1_9ORTH</name>
<dbReference type="GO" id="GO:0007464">
    <property type="term" value="P:R3/R4 cell fate commitment"/>
    <property type="evidence" value="ECO:0007669"/>
    <property type="project" value="UniProtKB-ARBA"/>
</dbReference>
<keyword evidence="7" id="KW-0862">Zinc</keyword>
<evidence type="ECO:0000256" key="10">
    <source>
        <dbReference type="ARBA" id="ARBA00023125"/>
    </source>
</evidence>
<dbReference type="GO" id="GO:0007526">
    <property type="term" value="P:larval somatic muscle development"/>
    <property type="evidence" value="ECO:0007669"/>
    <property type="project" value="UniProtKB-ARBA"/>
</dbReference>
<dbReference type="InterPro" id="IPR051095">
    <property type="entry name" value="Dros_DevTransReg"/>
</dbReference>
<dbReference type="GO" id="GO:0003677">
    <property type="term" value="F:DNA binding"/>
    <property type="evidence" value="ECO:0007669"/>
    <property type="project" value="UniProtKB-KW"/>
</dbReference>
<keyword evidence="5 14" id="KW-0863">Zinc-finger</keyword>
<dbReference type="InterPro" id="IPR000210">
    <property type="entry name" value="BTB/POZ_dom"/>
</dbReference>
<evidence type="ECO:0000256" key="11">
    <source>
        <dbReference type="ARBA" id="ARBA00023163"/>
    </source>
</evidence>
<dbReference type="PROSITE" id="PS50157">
    <property type="entry name" value="ZINC_FINGER_C2H2_2"/>
    <property type="match status" value="2"/>
</dbReference>
<keyword evidence="6" id="KW-0221">Differentiation</keyword>
<dbReference type="GO" id="GO:0005634">
    <property type="term" value="C:nucleus"/>
    <property type="evidence" value="ECO:0007669"/>
    <property type="project" value="UniProtKB-SubCell"/>
</dbReference>
<dbReference type="GO" id="GO:0016199">
    <property type="term" value="P:axon midline choice point recognition"/>
    <property type="evidence" value="ECO:0007669"/>
    <property type="project" value="UniProtKB-ARBA"/>
</dbReference>
<dbReference type="GO" id="GO:0035167">
    <property type="term" value="P:larval lymph gland hemopoiesis"/>
    <property type="evidence" value="ECO:0007669"/>
    <property type="project" value="UniProtKB-ARBA"/>
</dbReference>
<dbReference type="GO" id="GO:0045476">
    <property type="term" value="P:nurse cell apoptotic process"/>
    <property type="evidence" value="ECO:0007669"/>
    <property type="project" value="UniProtKB-ARBA"/>
</dbReference>
<dbReference type="GO" id="GO:0048813">
    <property type="term" value="P:dendrite morphogenesis"/>
    <property type="evidence" value="ECO:0007669"/>
    <property type="project" value="UniProtKB-ARBA"/>
</dbReference>
<dbReference type="SUPFAM" id="SSF54695">
    <property type="entry name" value="POZ domain"/>
    <property type="match status" value="1"/>
</dbReference>
<dbReference type="CDD" id="cd18315">
    <property type="entry name" value="BTB_POZ_BAB-like"/>
    <property type="match status" value="1"/>
</dbReference>
<dbReference type="EMBL" id="JAZDUA010000071">
    <property type="protein sequence ID" value="KAK7869679.1"/>
    <property type="molecule type" value="Genomic_DNA"/>
</dbReference>
<keyword evidence="4" id="KW-0677">Repeat</keyword>
<dbReference type="PROSITE" id="PS50097">
    <property type="entry name" value="BTB"/>
    <property type="match status" value="1"/>
</dbReference>
<evidence type="ECO:0000256" key="3">
    <source>
        <dbReference type="ARBA" id="ARBA00022723"/>
    </source>
</evidence>
<dbReference type="SUPFAM" id="SSF57667">
    <property type="entry name" value="beta-beta-alpha zinc fingers"/>
    <property type="match status" value="1"/>
</dbReference>
<keyword evidence="12" id="KW-0539">Nucleus</keyword>
<feature type="region of interest" description="Disordered" evidence="15">
    <location>
        <begin position="127"/>
        <end position="146"/>
    </location>
</feature>
<evidence type="ECO:0000256" key="15">
    <source>
        <dbReference type="SAM" id="MobiDB-lite"/>
    </source>
</evidence>
<dbReference type="GO" id="GO:0008406">
    <property type="term" value="P:gonad development"/>
    <property type="evidence" value="ECO:0007669"/>
    <property type="project" value="UniProtKB-ARBA"/>
</dbReference>
<dbReference type="InterPro" id="IPR036236">
    <property type="entry name" value="Znf_C2H2_sf"/>
</dbReference>
<keyword evidence="11" id="KW-0804">Transcription</keyword>
<dbReference type="InterPro" id="IPR011333">
    <property type="entry name" value="SKP1/BTB/POZ_sf"/>
</dbReference>
<evidence type="ECO:0000256" key="5">
    <source>
        <dbReference type="ARBA" id="ARBA00022771"/>
    </source>
</evidence>
<evidence type="ECO:0000256" key="4">
    <source>
        <dbReference type="ARBA" id="ARBA00022737"/>
    </source>
</evidence>
<keyword evidence="3" id="KW-0479">Metal-binding</keyword>
<proteinExistence type="predicted"/>
<organism evidence="18 19">
    <name type="scientific">Gryllus longicercus</name>
    <dbReference type="NCBI Taxonomy" id="2509291"/>
    <lineage>
        <taxon>Eukaryota</taxon>
        <taxon>Metazoa</taxon>
        <taxon>Ecdysozoa</taxon>
        <taxon>Arthropoda</taxon>
        <taxon>Hexapoda</taxon>
        <taxon>Insecta</taxon>
        <taxon>Pterygota</taxon>
        <taxon>Neoptera</taxon>
        <taxon>Polyneoptera</taxon>
        <taxon>Orthoptera</taxon>
        <taxon>Ensifera</taxon>
        <taxon>Gryllidea</taxon>
        <taxon>Grylloidea</taxon>
        <taxon>Gryllidae</taxon>
        <taxon>Gryllinae</taxon>
        <taxon>Gryllus</taxon>
    </lineage>
</organism>
<evidence type="ECO:0000259" key="17">
    <source>
        <dbReference type="PROSITE" id="PS50157"/>
    </source>
</evidence>
<dbReference type="Proteomes" id="UP001378592">
    <property type="component" value="Unassembled WGS sequence"/>
</dbReference>
<evidence type="ECO:0000256" key="2">
    <source>
        <dbReference type="ARBA" id="ARBA00022473"/>
    </source>
</evidence>
<dbReference type="GO" id="GO:0006357">
    <property type="term" value="P:regulation of transcription by RNA polymerase II"/>
    <property type="evidence" value="ECO:0007669"/>
    <property type="project" value="TreeGrafter"/>
</dbReference>
<evidence type="ECO:0000256" key="1">
    <source>
        <dbReference type="ARBA" id="ARBA00004123"/>
    </source>
</evidence>
<evidence type="ECO:0000256" key="12">
    <source>
        <dbReference type="ARBA" id="ARBA00023242"/>
    </source>
</evidence>
<dbReference type="GO" id="GO:0008270">
    <property type="term" value="F:zinc ion binding"/>
    <property type="evidence" value="ECO:0007669"/>
    <property type="project" value="UniProtKB-KW"/>
</dbReference>
<dbReference type="AlphaFoldDB" id="A0AAN9W5S1"/>
<comment type="function">
    <text evidence="13">Putative transcription factor required for axon growth and guidance in the central and peripheral nervous systems. Repels CNS axons away from the midline by promoting the expression of the midline repellent sli and its receptor robo.</text>
</comment>
<gene>
    <name evidence="18" type="ORF">R5R35_010037</name>
</gene>
<feature type="domain" description="C2H2-type" evidence="17">
    <location>
        <begin position="414"/>
        <end position="441"/>
    </location>
</feature>
<dbReference type="InterPro" id="IPR013087">
    <property type="entry name" value="Znf_C2H2_type"/>
</dbReference>
<dbReference type="SMART" id="SM00355">
    <property type="entry name" value="ZnF_C2H2"/>
    <property type="match status" value="2"/>
</dbReference>
<dbReference type="Gene3D" id="3.30.710.10">
    <property type="entry name" value="Potassium Channel Kv1.1, Chain A"/>
    <property type="match status" value="1"/>
</dbReference>
<evidence type="ECO:0000256" key="14">
    <source>
        <dbReference type="PROSITE-ProRule" id="PRU00042"/>
    </source>
</evidence>
<dbReference type="Pfam" id="PF00651">
    <property type="entry name" value="BTB"/>
    <property type="match status" value="1"/>
</dbReference>
<sequence length="446" mass="49975">MGSTSFSLCWSDHESCLIDSFRTLLQNNSLVDCTLAAEGQHVKVHRMILSATSSYFQSLFEEVNDKHPIVFLKDVKFQLLMAILDFIYSGKVQISEEQLEEFLVTAQSLHIKGLHSENKVDYVLKKDSPGLNQPVEEDDATQSSSKTIEGDVLNALEEACELLPVAESAEENNLMKTSTHEDNVNNTNTSPPLDHQYCADNGDNASSAPFVLVSSAAENSDVSVCDSEELDDFDSNGEKIDCDEEQQSVFSEEKPVVGVKPFVNWNDSNKVFLKLKVKKEPTTKRTEVDFKKVQNGVVEKSALRAAMASSQVNKIYQKSGTIVITKPTGLYSAVSTQKQKVMISSPEKRQAFIIGSKVLAPPHGAIFSGTKEWLQPPKPNLEGKLHFCPECHKAFRKPSILANHRRTHTGEKPYQCQECGRMFNQSSNFRRHQRTHMEQRMRLEAQ</sequence>
<feature type="domain" description="BTB" evidence="16">
    <location>
        <begin position="31"/>
        <end position="96"/>
    </location>
</feature>
<dbReference type="Gene3D" id="3.30.160.60">
    <property type="entry name" value="Classic Zinc Finger"/>
    <property type="match status" value="2"/>
</dbReference>
<dbReference type="PANTHER" id="PTHR23110:SF111">
    <property type="entry name" value="LONGITUDINALS LACKING PROTEIN, ISOFORMS F_I_K_T"/>
    <property type="match status" value="1"/>
</dbReference>
<comment type="subcellular location">
    <subcellularLocation>
        <location evidence="1">Nucleus</location>
    </subcellularLocation>
</comment>
<dbReference type="PROSITE" id="PS00028">
    <property type="entry name" value="ZINC_FINGER_C2H2_1"/>
    <property type="match status" value="2"/>
</dbReference>
<reference evidence="18 19" key="1">
    <citation type="submission" date="2024-03" db="EMBL/GenBank/DDBJ databases">
        <title>The genome assembly and annotation of the cricket Gryllus longicercus Weissman &amp; Gray.</title>
        <authorList>
            <person name="Szrajer S."/>
            <person name="Gray D."/>
            <person name="Ylla G."/>
        </authorList>
    </citation>
    <scope>NUCLEOTIDE SEQUENCE [LARGE SCALE GENOMIC DNA]</scope>
    <source>
        <strain evidence="18">DAG 2021-001</strain>
        <tissue evidence="18">Whole body minus gut</tissue>
    </source>
</reference>
<dbReference type="FunFam" id="3.30.160.60:FF:000045">
    <property type="entry name" value="ZFP69 zinc finger protein B"/>
    <property type="match status" value="1"/>
</dbReference>
<keyword evidence="8" id="KW-0524">Neurogenesis</keyword>
<evidence type="ECO:0000256" key="7">
    <source>
        <dbReference type="ARBA" id="ARBA00022833"/>
    </source>
</evidence>
<comment type="caution">
    <text evidence="18">The sequence shown here is derived from an EMBL/GenBank/DDBJ whole genome shotgun (WGS) entry which is preliminary data.</text>
</comment>
<accession>A0AAN9W5S1</accession>
<dbReference type="FunFam" id="3.30.160.60:FF:000016">
    <property type="entry name" value="zinc finger protein 37 homolog"/>
    <property type="match status" value="1"/>
</dbReference>
<evidence type="ECO:0000313" key="19">
    <source>
        <dbReference type="Proteomes" id="UP001378592"/>
    </source>
</evidence>
<keyword evidence="2" id="KW-0217">Developmental protein</keyword>
<dbReference type="PANTHER" id="PTHR23110">
    <property type="entry name" value="BTB DOMAIN TRANSCRIPTION FACTOR"/>
    <property type="match status" value="1"/>
</dbReference>
<keyword evidence="19" id="KW-1185">Reference proteome</keyword>
<protein>
    <submittedName>
        <fullName evidence="18">Uncharacterized protein</fullName>
    </submittedName>
</protein>
<keyword evidence="10" id="KW-0238">DNA-binding</keyword>
<keyword evidence="9" id="KW-0805">Transcription regulation</keyword>
<dbReference type="GO" id="GO:0045467">
    <property type="term" value="P:R7 cell development"/>
    <property type="evidence" value="ECO:0007669"/>
    <property type="project" value="UniProtKB-ARBA"/>
</dbReference>
<evidence type="ECO:0000313" key="18">
    <source>
        <dbReference type="EMBL" id="KAK7869679.1"/>
    </source>
</evidence>
<dbReference type="Pfam" id="PF00096">
    <property type="entry name" value="zf-C2H2"/>
    <property type="match status" value="2"/>
</dbReference>
<dbReference type="SMART" id="SM00225">
    <property type="entry name" value="BTB"/>
    <property type="match status" value="1"/>
</dbReference>
<feature type="domain" description="C2H2-type" evidence="17">
    <location>
        <begin position="386"/>
        <end position="413"/>
    </location>
</feature>
<evidence type="ECO:0000256" key="8">
    <source>
        <dbReference type="ARBA" id="ARBA00022902"/>
    </source>
</evidence>
<evidence type="ECO:0000256" key="6">
    <source>
        <dbReference type="ARBA" id="ARBA00022782"/>
    </source>
</evidence>
<evidence type="ECO:0000259" key="16">
    <source>
        <dbReference type="PROSITE" id="PS50097"/>
    </source>
</evidence>
<evidence type="ECO:0000256" key="9">
    <source>
        <dbReference type="ARBA" id="ARBA00023015"/>
    </source>
</evidence>
<evidence type="ECO:0000256" key="13">
    <source>
        <dbReference type="ARBA" id="ARBA00037382"/>
    </source>
</evidence>